<sequence length="244" mass="27961">MVKRNIYIVFLLASVATTARAQWTDSTHYYVQLSSTNSINRASGKSAYLFNNGLRFSIRKERISLNLNNNWLYGQQDGSVTNNDYSATFDANLYRPGRKFFYWGLGNYNTSLSLNIKNQLLAGAGGAYSFFDSETAYFNLSDGFLFDASSILVDDQTVQYQTVRNSFRLAYKFVIKSLIVLQGSNFFQPSLRDGSDFNIRLNNDISFQLSKWLSLKAAMTYNRVNRTDSENLLFTYGVSFERYF</sequence>
<comment type="caution">
    <text evidence="2">The sequence shown here is derived from an EMBL/GenBank/DDBJ whole genome shotgun (WGS) entry which is preliminary data.</text>
</comment>
<evidence type="ECO:0000256" key="1">
    <source>
        <dbReference type="SAM" id="SignalP"/>
    </source>
</evidence>
<dbReference type="InterPro" id="IPR007433">
    <property type="entry name" value="DUF481"/>
</dbReference>
<evidence type="ECO:0000313" key="3">
    <source>
        <dbReference type="Proteomes" id="UP001595526"/>
    </source>
</evidence>
<name>A0ABV7JVK6_9SPHI</name>
<gene>
    <name evidence="2" type="ORF">ACFOET_21270</name>
</gene>
<evidence type="ECO:0000313" key="2">
    <source>
        <dbReference type="EMBL" id="MFC3200166.1"/>
    </source>
</evidence>
<keyword evidence="3" id="KW-1185">Reference proteome</keyword>
<dbReference type="RefSeq" id="WP_379026485.1">
    <property type="nucleotide sequence ID" value="NZ_JBHRTA010000062.1"/>
</dbReference>
<keyword evidence="1" id="KW-0732">Signal</keyword>
<proteinExistence type="predicted"/>
<dbReference type="Proteomes" id="UP001595526">
    <property type="component" value="Unassembled WGS sequence"/>
</dbReference>
<dbReference type="EMBL" id="JBHRTA010000062">
    <property type="protein sequence ID" value="MFC3200166.1"/>
    <property type="molecule type" value="Genomic_DNA"/>
</dbReference>
<feature type="signal peptide" evidence="1">
    <location>
        <begin position="1"/>
        <end position="21"/>
    </location>
</feature>
<organism evidence="2 3">
    <name type="scientific">Parapedobacter deserti</name>
    <dbReference type="NCBI Taxonomy" id="1912957"/>
    <lineage>
        <taxon>Bacteria</taxon>
        <taxon>Pseudomonadati</taxon>
        <taxon>Bacteroidota</taxon>
        <taxon>Sphingobacteriia</taxon>
        <taxon>Sphingobacteriales</taxon>
        <taxon>Sphingobacteriaceae</taxon>
        <taxon>Parapedobacter</taxon>
    </lineage>
</organism>
<reference evidence="3" key="1">
    <citation type="journal article" date="2019" name="Int. J. Syst. Evol. Microbiol.">
        <title>The Global Catalogue of Microorganisms (GCM) 10K type strain sequencing project: providing services to taxonomists for standard genome sequencing and annotation.</title>
        <authorList>
            <consortium name="The Broad Institute Genomics Platform"/>
            <consortium name="The Broad Institute Genome Sequencing Center for Infectious Disease"/>
            <person name="Wu L."/>
            <person name="Ma J."/>
        </authorList>
    </citation>
    <scope>NUCLEOTIDE SEQUENCE [LARGE SCALE GENOMIC DNA]</scope>
    <source>
        <strain evidence="3">KCTC 52416</strain>
    </source>
</reference>
<accession>A0ABV7JVK6</accession>
<dbReference type="Pfam" id="PF04338">
    <property type="entry name" value="DUF481"/>
    <property type="match status" value="1"/>
</dbReference>
<protein>
    <submittedName>
        <fullName evidence="2">DUF481 domain-containing protein</fullName>
    </submittedName>
</protein>
<feature type="chain" id="PRO_5045966259" evidence="1">
    <location>
        <begin position="22"/>
        <end position="244"/>
    </location>
</feature>